<reference evidence="1" key="1">
    <citation type="journal article" date="2023" name="G3 (Bethesda)">
        <title>Whole genome assemblies of Zophobas morio and Tenebrio molitor.</title>
        <authorList>
            <person name="Kaur S."/>
            <person name="Stinson S.A."/>
            <person name="diCenzo G.C."/>
        </authorList>
    </citation>
    <scope>NUCLEOTIDE SEQUENCE</scope>
    <source>
        <strain evidence="1">QUZm001</strain>
    </source>
</reference>
<name>A0AA38M736_9CUCU</name>
<evidence type="ECO:0000313" key="1">
    <source>
        <dbReference type="EMBL" id="KAJ3645638.1"/>
    </source>
</evidence>
<proteinExistence type="predicted"/>
<dbReference type="AlphaFoldDB" id="A0AA38M736"/>
<accession>A0AA38M736</accession>
<dbReference type="PANTHER" id="PTHR10656:SF70">
    <property type="entry name" value="PROTEIN MAB-21-RELATED"/>
    <property type="match status" value="1"/>
</dbReference>
<organism evidence="1 2">
    <name type="scientific">Zophobas morio</name>
    <dbReference type="NCBI Taxonomy" id="2755281"/>
    <lineage>
        <taxon>Eukaryota</taxon>
        <taxon>Metazoa</taxon>
        <taxon>Ecdysozoa</taxon>
        <taxon>Arthropoda</taxon>
        <taxon>Hexapoda</taxon>
        <taxon>Insecta</taxon>
        <taxon>Pterygota</taxon>
        <taxon>Neoptera</taxon>
        <taxon>Endopterygota</taxon>
        <taxon>Coleoptera</taxon>
        <taxon>Polyphaga</taxon>
        <taxon>Cucujiformia</taxon>
        <taxon>Tenebrionidae</taxon>
        <taxon>Zophobas</taxon>
    </lineage>
</organism>
<dbReference type="Gene3D" id="1.10.1410.40">
    <property type="match status" value="1"/>
</dbReference>
<gene>
    <name evidence="1" type="ORF">Zmor_023279</name>
</gene>
<evidence type="ECO:0000313" key="2">
    <source>
        <dbReference type="Proteomes" id="UP001168821"/>
    </source>
</evidence>
<dbReference type="Proteomes" id="UP001168821">
    <property type="component" value="Unassembled WGS sequence"/>
</dbReference>
<evidence type="ECO:0008006" key="3">
    <source>
        <dbReference type="Google" id="ProtNLM"/>
    </source>
</evidence>
<keyword evidence="2" id="KW-1185">Reference proteome</keyword>
<dbReference type="PANTHER" id="PTHR10656">
    <property type="entry name" value="CELL FATE DETERMINING PROTEIN MAB21-RELATED"/>
    <property type="match status" value="1"/>
</dbReference>
<protein>
    <recommendedName>
        <fullName evidence="3">Mab-21-like HhH/H2TH-like domain-containing protein</fullName>
    </recommendedName>
</protein>
<comment type="caution">
    <text evidence="1">The sequence shown here is derived from an EMBL/GenBank/DDBJ whole genome shotgun (WGS) entry which is preliminary data.</text>
</comment>
<sequence>MFKRRSERAEKGNNKWRKIEEAILPTAKLRFCPEQLQNLNYIFQSRLQQKIGNTADKSLVLAKSVTERLVQRLVCCAGIMDPRFASKFLIAVHDQLNGNLPSTNLEYILRLDSLSTPSLYSTDPRPRYSVIETDSDYPPAYARLRLHTTAMKIWGDCANSGGYLRRDKVQAKLVELLAQAAASETPNSPLNVDESIHCGTPGKILDAKTLHQVLRIPSEQHVFYGPGGNVPRFPDPRDFRLAIVDEPGGARLKVEFLSPALSNVCVDVRILVGIGVESWPSTTDFPARVTLGHTDCLLYHQAAQTGMYLVGYGVQSSAWQIRLPAAQDLIINHYGPNSTVRTILDVLFDSLEEIDKVRQMKKQASYKILNRYIFMTMVLNRLEGYSTNPSNDILDWSPMYLSTHVLKILDKTMEVLHAQKLCNYFFKKSNLLVNPGHLCEDDYIIEANNVKSYIIRLFDESLMSTKGNQEFNKMMISQESETLLLHKWRDLIDNLQPPSSTRGRRFCFAGSKNKQEVAHTEYTVRQLEYIGLLLQNLLEVKQLILTNDSYMAEDSIIKIDTSIEENHLEDVIYLLVTIMDQARDIYLANQTNPTTAKTRPKIKAQFNCYTSKLIDTIRKDKDMANLTFEDDLSLVKVILKWLYKAMDQHKRYLAPILRPYLHTLFTTSHSVSWHLEFIKQRMNRDEIESLGYFAKLVNSTKITPAEGLIDAVNKNWVWAKSMLKMVEKNTLRVVFISSRGKVYRHILSLPSYQRHRSAETLLEDTVETRKQHTLPANRNYFSTIVNQKFGDDYPEATPQHEILKKSSPLTFLLRETNRRGQHRGYGDILKSLQSMQKLNMFQQAMTNLPLEDRCEIMEVVQTMQSLKQKRTKRWSNTLPQSHRVAPKCEKYTPTEESAGVKIDKRKVLDAKQIGSLIGSCRAARIREDSSVLLFQDSFKIKSLLNKSESFKF</sequence>
<dbReference type="EMBL" id="JALNTZ010000007">
    <property type="protein sequence ID" value="KAJ3645638.1"/>
    <property type="molecule type" value="Genomic_DNA"/>
</dbReference>